<evidence type="ECO:0000313" key="3">
    <source>
        <dbReference type="Proteomes" id="UP000649604"/>
    </source>
</evidence>
<dbReference type="AlphaFoldDB" id="A0A9D5JXE5"/>
<dbReference type="Pfam" id="PF13519">
    <property type="entry name" value="VWA_2"/>
    <property type="match status" value="1"/>
</dbReference>
<dbReference type="SUPFAM" id="SSF53300">
    <property type="entry name" value="vWA-like"/>
    <property type="match status" value="1"/>
</dbReference>
<dbReference type="Proteomes" id="UP000649604">
    <property type="component" value="Unassembled WGS sequence"/>
</dbReference>
<gene>
    <name evidence="2" type="ORF">GF339_15570</name>
</gene>
<evidence type="ECO:0000313" key="2">
    <source>
        <dbReference type="EMBL" id="MBD3326003.1"/>
    </source>
</evidence>
<dbReference type="Gene3D" id="3.40.50.410">
    <property type="entry name" value="von Willebrand factor, type A domain"/>
    <property type="match status" value="1"/>
</dbReference>
<evidence type="ECO:0000259" key="1">
    <source>
        <dbReference type="PROSITE" id="PS50234"/>
    </source>
</evidence>
<reference evidence="2" key="1">
    <citation type="submission" date="2019-11" db="EMBL/GenBank/DDBJ databases">
        <title>Microbial mats filling the niche in hypersaline microbial mats.</title>
        <authorList>
            <person name="Wong H.L."/>
            <person name="Macleod F.I."/>
            <person name="White R.A. III"/>
            <person name="Burns B.P."/>
        </authorList>
    </citation>
    <scope>NUCLEOTIDE SEQUENCE</scope>
    <source>
        <strain evidence="2">Rbin_158</strain>
    </source>
</reference>
<dbReference type="InterPro" id="IPR002035">
    <property type="entry name" value="VWF_A"/>
</dbReference>
<proteinExistence type="predicted"/>
<protein>
    <submittedName>
        <fullName evidence="2">VWA domain-containing protein</fullName>
    </submittedName>
</protein>
<organism evidence="2 3">
    <name type="scientific">candidate division KSB3 bacterium</name>
    <dbReference type="NCBI Taxonomy" id="2044937"/>
    <lineage>
        <taxon>Bacteria</taxon>
        <taxon>candidate division KSB3</taxon>
    </lineage>
</organism>
<accession>A0A9D5JXE5</accession>
<feature type="domain" description="VWFA" evidence="1">
    <location>
        <begin position="79"/>
        <end position="191"/>
    </location>
</feature>
<feature type="non-terminal residue" evidence="2">
    <location>
        <position position="191"/>
    </location>
</feature>
<sequence length="191" mass="20801">MSILFPASYFLSSISRLFYSSLICLFMGRGGHRTERDVCWRKELFFMGLSGKRYFFTSLLIGISSLVLAVTCSAKEGGRVAVVLDNSSSMKGTGTSYNEVKESVATALGLIPGSYDVGLRVFDGNGTRLISPYSRDLDPLYRALNGVTPDQGTYIGQGLLDTAEDLLEKPEGDHRLLFITDGEGAQGDVEE</sequence>
<dbReference type="EMBL" id="WJJP01000508">
    <property type="protein sequence ID" value="MBD3326003.1"/>
    <property type="molecule type" value="Genomic_DNA"/>
</dbReference>
<name>A0A9D5JXE5_9BACT</name>
<dbReference type="PROSITE" id="PS50234">
    <property type="entry name" value="VWFA"/>
    <property type="match status" value="1"/>
</dbReference>
<comment type="caution">
    <text evidence="2">The sequence shown here is derived from an EMBL/GenBank/DDBJ whole genome shotgun (WGS) entry which is preliminary data.</text>
</comment>
<dbReference type="InterPro" id="IPR036465">
    <property type="entry name" value="vWFA_dom_sf"/>
</dbReference>